<protein>
    <recommendedName>
        <fullName evidence="3">Aminotransferase-like plant mobile domain-containing protein</fullName>
    </recommendedName>
</protein>
<gene>
    <name evidence="2" type="ORF">FSB_LOCUS29938</name>
</gene>
<dbReference type="AlphaFoldDB" id="A0A2N9GHT4"/>
<feature type="region of interest" description="Disordered" evidence="1">
    <location>
        <begin position="621"/>
        <end position="657"/>
    </location>
</feature>
<proteinExistence type="predicted"/>
<name>A0A2N9GHT4_FAGSY</name>
<accession>A0A2N9GHT4</accession>
<evidence type="ECO:0000256" key="1">
    <source>
        <dbReference type="SAM" id="MobiDB-lite"/>
    </source>
</evidence>
<feature type="compositionally biased region" description="Low complexity" evidence="1">
    <location>
        <begin position="507"/>
        <end position="517"/>
    </location>
</feature>
<sequence>MMRMSKDHRSAGLRWSLPLVDVGLGGHGRPLGVRRGLVDNVEDQPPSSSFLAVTGAAADHFFLEIFPISAVPAGPTPQSSKGERSETPAAVPAASTETVVGAPVALSPVPGGATPVAPSSVSDEVDDPREEVAVDQAWVPSLDEVSELLILKGNIQPVPIDFDFLRAASKDWSHWVDLEMLDLDFWDNLRDAGVHWSILISRSCNMFRDTEPLSLQTFFWEHSVSYLFVAKDKVATWSRFSDLPQEFLDRFPDFRNNLPLVYRWVGLKTHDHDLVTTLDYEENVLLRPYGDDNPGFTCVSVFSRFYQPTSSIHDLRVNDYQSLAYLSTVSKGFLPVLSATGVSFIPYCPQKVQKQFGFDQGEISRIMVPSGHRFGFNTSSMDAYWRRLTQSMVEFVNASRSEKTPISVHRKPLISYPCLSPPSQSAISYANSQKLGFAEWDEGSKRDAPVDQTVEKTLKKPALPLRKLLLRKRRQGRRASPPLPCRHLKRSLPQLLWKNRLSPWLPPSKTKSVSASLSKKKPSKKSVASRPPKGQKKASASSSFPDEEPPSAASTPPSSKKKKFVALLFPLGAAGRTRSKSGSKATHGLGRSSGGVVIVENSNVVVDDVVTSSLDGDDLQTAAVDQDKNLGKSVADSSEAGAESMEGGHSSSSDSFFDTTPGFVLEEQIMFSGYTADDDDMPGADDPNIGFADLISQDLAIVPHASHSFGPRRDHGDAADSEVVPLSFSVPQTVLTSGVTGFDTSMAYIMEGISPFGATPRLSAIPTGGFVISAGRITGEAPLVAGSTIAGGVPMPEEVHAQGFIESESAVDLGVTAGTSGNVDSAINHGTHAEGSSASMVDVPADSEHLDNIGTGEAMRLLEEDENMGIISEVTVASPPPGPTAVVDSNIGVGSMSKELTTRHGDFITKFKLGAGLGGSMLSLLSSVLAAMSKFDLGSVTKVQILTWRSVVQDLMEVGFDIGFMLGHLRRIAQHLFGRKILDEIQALQHQIALLQDSLAVLTAHHEEIASTGVTVPPYFQTVILMF</sequence>
<reference evidence="2" key="1">
    <citation type="submission" date="2018-02" db="EMBL/GenBank/DDBJ databases">
        <authorList>
            <person name="Cohen D.B."/>
            <person name="Kent A.D."/>
        </authorList>
    </citation>
    <scope>NUCLEOTIDE SEQUENCE</scope>
</reference>
<dbReference type="EMBL" id="OIVN01002258">
    <property type="protein sequence ID" value="SPD02056.1"/>
    <property type="molecule type" value="Genomic_DNA"/>
</dbReference>
<organism evidence="2">
    <name type="scientific">Fagus sylvatica</name>
    <name type="common">Beechnut</name>
    <dbReference type="NCBI Taxonomy" id="28930"/>
    <lineage>
        <taxon>Eukaryota</taxon>
        <taxon>Viridiplantae</taxon>
        <taxon>Streptophyta</taxon>
        <taxon>Embryophyta</taxon>
        <taxon>Tracheophyta</taxon>
        <taxon>Spermatophyta</taxon>
        <taxon>Magnoliopsida</taxon>
        <taxon>eudicotyledons</taxon>
        <taxon>Gunneridae</taxon>
        <taxon>Pentapetalae</taxon>
        <taxon>rosids</taxon>
        <taxon>fabids</taxon>
        <taxon>Fagales</taxon>
        <taxon>Fagaceae</taxon>
        <taxon>Fagus</taxon>
    </lineage>
</organism>
<feature type="region of interest" description="Disordered" evidence="1">
    <location>
        <begin position="507"/>
        <end position="559"/>
    </location>
</feature>
<evidence type="ECO:0000313" key="2">
    <source>
        <dbReference type="EMBL" id="SPD02056.1"/>
    </source>
</evidence>
<feature type="compositionally biased region" description="Low complexity" evidence="1">
    <location>
        <begin position="635"/>
        <end position="657"/>
    </location>
</feature>
<evidence type="ECO:0008006" key="3">
    <source>
        <dbReference type="Google" id="ProtNLM"/>
    </source>
</evidence>